<protein>
    <submittedName>
        <fullName evidence="1">Uncharacterized protein</fullName>
    </submittedName>
</protein>
<dbReference type="Proteomes" id="UP000027265">
    <property type="component" value="Unassembled WGS sequence"/>
</dbReference>
<accession>A0A067PIV4</accession>
<name>A0A067PIV4_9AGAM</name>
<dbReference type="AlphaFoldDB" id="A0A067PIV4"/>
<dbReference type="EMBL" id="KL197727">
    <property type="protein sequence ID" value="KDQ54744.1"/>
    <property type="molecule type" value="Genomic_DNA"/>
</dbReference>
<evidence type="ECO:0000313" key="1">
    <source>
        <dbReference type="EMBL" id="KDQ54744.1"/>
    </source>
</evidence>
<dbReference type="InParanoid" id="A0A067PIV4"/>
<gene>
    <name evidence="1" type="ORF">JAAARDRAFT_37846</name>
</gene>
<keyword evidence="2" id="KW-1185">Reference proteome</keyword>
<dbReference type="OrthoDB" id="3335429at2759"/>
<dbReference type="HOGENOM" id="CLU_084530_0_0_1"/>
<organism evidence="1 2">
    <name type="scientific">Jaapia argillacea MUCL 33604</name>
    <dbReference type="NCBI Taxonomy" id="933084"/>
    <lineage>
        <taxon>Eukaryota</taxon>
        <taxon>Fungi</taxon>
        <taxon>Dikarya</taxon>
        <taxon>Basidiomycota</taxon>
        <taxon>Agaricomycotina</taxon>
        <taxon>Agaricomycetes</taxon>
        <taxon>Agaricomycetidae</taxon>
        <taxon>Jaapiales</taxon>
        <taxon>Jaapiaceae</taxon>
        <taxon>Jaapia</taxon>
    </lineage>
</organism>
<evidence type="ECO:0000313" key="2">
    <source>
        <dbReference type="Proteomes" id="UP000027265"/>
    </source>
</evidence>
<reference evidence="2" key="1">
    <citation type="journal article" date="2014" name="Proc. Natl. Acad. Sci. U.S.A.">
        <title>Extensive sampling of basidiomycete genomes demonstrates inadequacy of the white-rot/brown-rot paradigm for wood decay fungi.</title>
        <authorList>
            <person name="Riley R."/>
            <person name="Salamov A.A."/>
            <person name="Brown D.W."/>
            <person name="Nagy L.G."/>
            <person name="Floudas D."/>
            <person name="Held B.W."/>
            <person name="Levasseur A."/>
            <person name="Lombard V."/>
            <person name="Morin E."/>
            <person name="Otillar R."/>
            <person name="Lindquist E.A."/>
            <person name="Sun H."/>
            <person name="LaButti K.M."/>
            <person name="Schmutz J."/>
            <person name="Jabbour D."/>
            <person name="Luo H."/>
            <person name="Baker S.E."/>
            <person name="Pisabarro A.G."/>
            <person name="Walton J.D."/>
            <person name="Blanchette R.A."/>
            <person name="Henrissat B."/>
            <person name="Martin F."/>
            <person name="Cullen D."/>
            <person name="Hibbett D.S."/>
            <person name="Grigoriev I.V."/>
        </authorList>
    </citation>
    <scope>NUCLEOTIDE SEQUENCE [LARGE SCALE GENOMIC DNA]</scope>
    <source>
        <strain evidence="2">MUCL 33604</strain>
    </source>
</reference>
<proteinExistence type="predicted"/>
<sequence length="291" mass="32314">MDQDWHRFECEEPDFHVRSVDDDVVFGVQRARLEEGSDVFRDMFSVCEKGGVGDPTQGGVLDLLEPAEVLSILLTLLHFPPKPYIPDPSADVYSTKIVCIPAEKAIPLPLLPRLFTLADKYTLSESLVESLRTHLAAHASTFPLQVYGHSVALGLDALAESTSIYLLHPPLTTYTTEEISVIPTAVAYHKLVLLHFHRVMRLRETLLGEQIFPHGYGKCASHESRTEGLWDSQKKLLVDKIEAGTDVAAEMGAIMSSLPDCKTCQKACTAALEMLAYKCRKVIKRIDQLPS</sequence>